<evidence type="ECO:0000313" key="2">
    <source>
        <dbReference type="Proteomes" id="UP001595710"/>
    </source>
</evidence>
<dbReference type="Proteomes" id="UP001595710">
    <property type="component" value="Unassembled WGS sequence"/>
</dbReference>
<proteinExistence type="predicted"/>
<sequence length="352" mass="39637">MKTPLYTAIAVAALTACQTQSVDTTPKVTVAQVNAEYSINGTLVPDFNGTQVVYTQADKRSIRDTIKFKNFLMKWANSEEADIARIDLNKAYKVNYKKKEYSECALSGCQEQSILDQFEQSEEETEDYQDYEELGCQVELVTNDFDVTKTGKQRKINGFDVSNYQVMWKTEYQDSTGAKDINLISFDFWTTNPDANIHEVWSVHGQFQDAIAQKAANDPLVRILGPKGYKALAAFTGDTNNQENQFGGIVGKKLAQVEGYPISIKLEWLRDSKACQAEKQAYQETLNLDEGIEGVGKQLLGNLAKKGTDKLLESWQSKPLVRYVYEIKSVAMTNVHESNFSVPSDYDLVDRQ</sequence>
<dbReference type="RefSeq" id="WP_290280646.1">
    <property type="nucleotide sequence ID" value="NZ_JAUFQI010000001.1"/>
</dbReference>
<evidence type="ECO:0000313" key="1">
    <source>
        <dbReference type="EMBL" id="MFC3701660.1"/>
    </source>
</evidence>
<reference evidence="2" key="1">
    <citation type="journal article" date="2019" name="Int. J. Syst. Evol. Microbiol.">
        <title>The Global Catalogue of Microorganisms (GCM) 10K type strain sequencing project: providing services to taxonomists for standard genome sequencing and annotation.</title>
        <authorList>
            <consortium name="The Broad Institute Genomics Platform"/>
            <consortium name="The Broad Institute Genome Sequencing Center for Infectious Disease"/>
            <person name="Wu L."/>
            <person name="Ma J."/>
        </authorList>
    </citation>
    <scope>NUCLEOTIDE SEQUENCE [LARGE SCALE GENOMIC DNA]</scope>
    <source>
        <strain evidence="2">CECT 8288</strain>
    </source>
</reference>
<keyword evidence="2" id="KW-1185">Reference proteome</keyword>
<dbReference type="EMBL" id="JBHRYN010000010">
    <property type="protein sequence ID" value="MFC3701660.1"/>
    <property type="molecule type" value="Genomic_DNA"/>
</dbReference>
<gene>
    <name evidence="1" type="ORF">ACFOND_08430</name>
</gene>
<comment type="caution">
    <text evidence="1">The sequence shown here is derived from an EMBL/GenBank/DDBJ whole genome shotgun (WGS) entry which is preliminary data.</text>
</comment>
<protein>
    <recommendedName>
        <fullName evidence="3">Lipoprotein</fullName>
    </recommendedName>
</protein>
<dbReference type="PROSITE" id="PS51257">
    <property type="entry name" value="PROKAR_LIPOPROTEIN"/>
    <property type="match status" value="1"/>
</dbReference>
<accession>A0ABV7WT91</accession>
<organism evidence="1 2">
    <name type="scientific">Reinekea marina</name>
    <dbReference type="NCBI Taxonomy" id="1310421"/>
    <lineage>
        <taxon>Bacteria</taxon>
        <taxon>Pseudomonadati</taxon>
        <taxon>Pseudomonadota</taxon>
        <taxon>Gammaproteobacteria</taxon>
        <taxon>Oceanospirillales</taxon>
        <taxon>Saccharospirillaceae</taxon>
        <taxon>Reinekea</taxon>
    </lineage>
</organism>
<evidence type="ECO:0008006" key="3">
    <source>
        <dbReference type="Google" id="ProtNLM"/>
    </source>
</evidence>
<name>A0ABV7WT91_9GAMM</name>